<dbReference type="AlphaFoldDB" id="A0A397SLK0"/>
<sequence length="450" mass="52345">MNTDKNTKTLELTENDCSQIASALSYIWMKFNCRLKTISINNKTGVLVFGKHTEKIIVNLKNTENDNWYTNKIKNLENRKSTKMVTGETDKLKKDLHKINKSIDDNPEEIWTSINKYCHNKFGYNEDITPTNKEDLEWAMSTLSTYANWDKMKDYHALINLWISKIRKYEQKGKEKCEKKDLNKIDEKFIRYGQNLHKLAANSLQLEPEISSSSTTLLQRNNLSCSLNVMGADPIKVTDEESAKARANQWVQQRNEIEKVGTAFKSFKLYHRLTLKYVYDDINKIAKSKYPGKKGLQRKFEKDIICAQEGVVKRSELRMKTSAIRIHQIIDSGITFDQINKIGMKVTDFEVGDKLYNKFLSSLNIDHIKNLNKVTNNVLNIVQPIIQVEVKDNMEVDGIVLRKFDLFDIVYFVLVYKGYFWVGEGTKKICNVNTSYTSDLLFYVYTIIYK</sequence>
<keyword evidence="2" id="KW-1185">Reference proteome</keyword>
<dbReference type="Proteomes" id="UP000265703">
    <property type="component" value="Unassembled WGS sequence"/>
</dbReference>
<gene>
    <name evidence="1" type="ORF">C1645_741517</name>
</gene>
<organism evidence="1 2">
    <name type="scientific">Glomus cerebriforme</name>
    <dbReference type="NCBI Taxonomy" id="658196"/>
    <lineage>
        <taxon>Eukaryota</taxon>
        <taxon>Fungi</taxon>
        <taxon>Fungi incertae sedis</taxon>
        <taxon>Mucoromycota</taxon>
        <taxon>Glomeromycotina</taxon>
        <taxon>Glomeromycetes</taxon>
        <taxon>Glomerales</taxon>
        <taxon>Glomeraceae</taxon>
        <taxon>Glomus</taxon>
    </lineage>
</organism>
<reference evidence="1 2" key="1">
    <citation type="submission" date="2018-06" db="EMBL/GenBank/DDBJ databases">
        <title>Comparative genomics reveals the genomic features of Rhizophagus irregularis, R. cerebriforme, R. diaphanum and Gigaspora rosea, and their symbiotic lifestyle signature.</title>
        <authorList>
            <person name="Morin E."/>
            <person name="San Clemente H."/>
            <person name="Chen E.C.H."/>
            <person name="De La Providencia I."/>
            <person name="Hainaut M."/>
            <person name="Kuo A."/>
            <person name="Kohler A."/>
            <person name="Murat C."/>
            <person name="Tang N."/>
            <person name="Roy S."/>
            <person name="Loubradou J."/>
            <person name="Henrissat B."/>
            <person name="Grigoriev I.V."/>
            <person name="Corradi N."/>
            <person name="Roux C."/>
            <person name="Martin F.M."/>
        </authorList>
    </citation>
    <scope>NUCLEOTIDE SEQUENCE [LARGE SCALE GENOMIC DNA]</scope>
    <source>
        <strain evidence="1 2">DAOM 227022</strain>
    </source>
</reference>
<protein>
    <submittedName>
        <fullName evidence="1">Uncharacterized protein</fullName>
    </submittedName>
</protein>
<evidence type="ECO:0000313" key="2">
    <source>
        <dbReference type="Proteomes" id="UP000265703"/>
    </source>
</evidence>
<evidence type="ECO:0000313" key="1">
    <source>
        <dbReference type="EMBL" id="RIA85496.1"/>
    </source>
</evidence>
<comment type="caution">
    <text evidence="1">The sequence shown here is derived from an EMBL/GenBank/DDBJ whole genome shotgun (WGS) entry which is preliminary data.</text>
</comment>
<accession>A0A397SLK0</accession>
<name>A0A397SLK0_9GLOM</name>
<dbReference type="EMBL" id="QKYT01000422">
    <property type="protein sequence ID" value="RIA85496.1"/>
    <property type="molecule type" value="Genomic_DNA"/>
</dbReference>
<dbReference type="OrthoDB" id="2341834at2759"/>
<proteinExistence type="predicted"/>